<keyword evidence="3" id="KW-1185">Reference proteome</keyword>
<dbReference type="PANTHER" id="PTHR35024">
    <property type="entry name" value="HYPOTHETICAL CYTOSOLIC PROTEIN"/>
    <property type="match status" value="1"/>
</dbReference>
<accession>D8JXU7</accession>
<gene>
    <name evidence="2" type="ordered locus">Hden_1494</name>
</gene>
<sequence>MADTRGVLILGEGAVLKGEVKQGRRVEVWGYVEGGVTASELVVQEGGKVFGNVKTDTAEVYGTLQGDVRVQQLFTLKSTGTAAGKIKYGRLAMEEGAELSAHVRNIPPAIAGDLDLSVDKGRSVRITLADLNAVDPDDKPEDLTFSVSNANGGFVAFAAAQKTPVTTFSQADLEGGQVYFSHDGSDGIKAQFDVSVADASGASSGPAMTVHVAVRP</sequence>
<comment type="similarity">
    <text evidence="1">Belongs to the bactofilin family.</text>
</comment>
<dbReference type="PANTHER" id="PTHR35024:SF4">
    <property type="entry name" value="POLYMER-FORMING CYTOSKELETAL PROTEIN"/>
    <property type="match status" value="1"/>
</dbReference>
<dbReference type="AlphaFoldDB" id="D8JXU7"/>
<dbReference type="InterPro" id="IPR007607">
    <property type="entry name" value="BacA/B"/>
</dbReference>
<organism evidence="2 3">
    <name type="scientific">Hyphomicrobium denitrificans (strain ATCC 51888 / DSM 1869 / NCIMB 11706 / TK 0415)</name>
    <dbReference type="NCBI Taxonomy" id="582899"/>
    <lineage>
        <taxon>Bacteria</taxon>
        <taxon>Pseudomonadati</taxon>
        <taxon>Pseudomonadota</taxon>
        <taxon>Alphaproteobacteria</taxon>
        <taxon>Hyphomicrobiales</taxon>
        <taxon>Hyphomicrobiaceae</taxon>
        <taxon>Hyphomicrobium</taxon>
    </lineage>
</organism>
<evidence type="ECO:0000313" key="2">
    <source>
        <dbReference type="EMBL" id="ADJ23306.1"/>
    </source>
</evidence>
<dbReference type="EMBL" id="CP002083">
    <property type="protein sequence ID" value="ADJ23306.1"/>
    <property type="molecule type" value="Genomic_DNA"/>
</dbReference>
<reference evidence="3" key="1">
    <citation type="journal article" date="2011" name="J. Bacteriol.">
        <title>Genome sequences of eight morphologically diverse alphaproteobacteria.</title>
        <authorList>
            <consortium name="US DOE Joint Genome Institute"/>
            <person name="Brown P.J."/>
            <person name="Kysela D.T."/>
            <person name="Buechlein A."/>
            <person name="Hemmerich C."/>
            <person name="Brun Y.V."/>
        </authorList>
    </citation>
    <scope>NUCLEOTIDE SEQUENCE [LARGE SCALE GENOMIC DNA]</scope>
    <source>
        <strain evidence="3">ATCC 51888 / DSM 1869 / NCIB 11706 / TK 0415</strain>
    </source>
</reference>
<dbReference type="Pfam" id="PF16184">
    <property type="entry name" value="Cadherin_3"/>
    <property type="match status" value="1"/>
</dbReference>
<proteinExistence type="inferred from homology"/>
<dbReference type="eggNOG" id="COG1664">
    <property type="taxonomic scope" value="Bacteria"/>
</dbReference>
<dbReference type="STRING" id="582899.Hden_1494"/>
<dbReference type="KEGG" id="hdn:Hden_1494"/>
<dbReference type="InterPro" id="IPR039005">
    <property type="entry name" value="CSPG_rpt"/>
</dbReference>
<dbReference type="Proteomes" id="UP000002033">
    <property type="component" value="Chromosome"/>
</dbReference>
<dbReference type="PROSITE" id="PS51854">
    <property type="entry name" value="CSPG"/>
    <property type="match status" value="1"/>
</dbReference>
<dbReference type="HOGENOM" id="CLU_1276213_0_0_5"/>
<evidence type="ECO:0000313" key="3">
    <source>
        <dbReference type="Proteomes" id="UP000002033"/>
    </source>
</evidence>
<protein>
    <submittedName>
        <fullName evidence="2">Uncharacterized protein</fullName>
    </submittedName>
</protein>
<dbReference type="OrthoDB" id="7931894at2"/>
<name>D8JXU7_HYPDA</name>
<dbReference type="Pfam" id="PF04519">
    <property type="entry name" value="Bactofilin"/>
    <property type="match status" value="1"/>
</dbReference>
<evidence type="ECO:0000256" key="1">
    <source>
        <dbReference type="ARBA" id="ARBA00044755"/>
    </source>
</evidence>
<dbReference type="RefSeq" id="WP_013215521.1">
    <property type="nucleotide sequence ID" value="NC_014313.1"/>
</dbReference>